<feature type="domain" description="SLH" evidence="7">
    <location>
        <begin position="149"/>
        <end position="210"/>
    </location>
</feature>
<comment type="caution">
    <text evidence="9">The sequence shown here is derived from an EMBL/GenBank/DDBJ whole genome shotgun (WGS) entry which is preliminary data.</text>
</comment>
<dbReference type="RefSeq" id="WP_305992465.1">
    <property type="nucleotide sequence ID" value="NZ_JAVAMP010000006.1"/>
</dbReference>
<dbReference type="Pfam" id="PF00395">
    <property type="entry name" value="SLH"/>
    <property type="match status" value="3"/>
</dbReference>
<organism evidence="9 10">
    <name type="scientific">Chengkuizengella axinellae</name>
    <dbReference type="NCBI Taxonomy" id="3064388"/>
    <lineage>
        <taxon>Bacteria</taxon>
        <taxon>Bacillati</taxon>
        <taxon>Bacillota</taxon>
        <taxon>Bacilli</taxon>
        <taxon>Bacillales</taxon>
        <taxon>Paenibacillaceae</taxon>
        <taxon>Chengkuizengella</taxon>
    </lineage>
</organism>
<feature type="compositionally biased region" description="Basic and acidic residues" evidence="4">
    <location>
        <begin position="921"/>
        <end position="930"/>
    </location>
</feature>
<name>A0ABT9J0M4_9BACL</name>
<feature type="signal peptide" evidence="5">
    <location>
        <begin position="1"/>
        <end position="28"/>
    </location>
</feature>
<dbReference type="PROSITE" id="PS51762">
    <property type="entry name" value="GH16_2"/>
    <property type="match status" value="2"/>
</dbReference>
<comment type="similarity">
    <text evidence="1">Belongs to the glycosyl hydrolase 16 family.</text>
</comment>
<accession>A0ABT9J0M4</accession>
<feature type="domain" description="GH16" evidence="8">
    <location>
        <begin position="1550"/>
        <end position="1794"/>
    </location>
</feature>
<gene>
    <name evidence="9" type="ORF">Q5Y73_13635</name>
</gene>
<dbReference type="InterPro" id="IPR001119">
    <property type="entry name" value="SLH_dom"/>
</dbReference>
<evidence type="ECO:0000313" key="9">
    <source>
        <dbReference type="EMBL" id="MDP5275153.1"/>
    </source>
</evidence>
<dbReference type="InterPro" id="IPR040751">
    <property type="entry name" value="SbsC_C"/>
</dbReference>
<dbReference type="CDD" id="cd04080">
    <property type="entry name" value="CBM6_cellulase-like"/>
    <property type="match status" value="1"/>
</dbReference>
<sequence length="2925" mass="323775">MNNKRARKLLVVLLTFSMIFSMISPVFAAGSSDIDGHWAEKQLKQWIENGLLNGYGEGVYKPNQTITRAEAAALVNRSFEHEETAEVAFSDVEVADWFYNDVSKALAAGFMTGYENGTFKPDQNITRQELAVMVFRLLDLEVNANAVASYDDVDSIADWAKGEIGALVDLGIVTGYNDNTIQPEGLTKRAEAIVMIERAFEYLFTYNEAGTYGPEEGIETITHNVTVTASDVTLQNLVIEGDLLLAEGIGEGDVFLNNVTVNGTTTILGGGENSVHLTDTVLVTVIVDKKDGNIRIVVKGESEVKEVTLNSGAKLEESELDGAGFTDVILSTEVAKDSNVELVGEFNSVEVKAVSVEVELPQGSSIESLVLEVAAKITGDGDVTSLGGDGVEDSTVEVDVEGESQPKVTKDDDDDDPIDRTSPSIKSASVVIGDQTLSAVKDARNEFHFVLPLVLADGDMITQFSIESSSDTKRLSGKSTDFNVDIQDFEASFKNGKASFTVSDLLGDLDLLGDGVSVGTIRSLLGDNLALTITGSIEDDDGNDSDVILTINFEAPVFEGVEVQEGSIHASTNLIAPVSDGNYLAVKVTNALTPIERPLLGEMAPNDYSVNYPESGDDISGVDEDINNILAVYEINENNEIIKFTLVELSSEDISNEKWDLVWEDNFDGSSIDGSKWNFIQGGGGYGNNEWQNYTNREENARVEDGSLILEAHEESFGGNDYTSAKLTTEGKGDWTYGKYEFRAKMPEGQGIWPAIWMMPTDYELYGEWPSSGEIDIMEYLGHDPYSVYGTLHYGNPWTHTGQQFQLPDGGSFADEYHTFSLEWEPGEMRWYVDGILFSKQNDWFTKHSNEGAEFTYPAPYDRDFYIQLNLAVGGNWPGYPDETTVFPQQMLIDYVRVYELDGEYREAGERPGPSPYRNIDNSEAREPLEDGNHVYNGSFEDGLEYWDFQPFETPDQFGGIAEISTENGVAEITIEQAGDATHAVQFVHPDIPLVQGEKYRLSFDAKTEGNRDMIVAVSGPNRNYERYTPDRTIQLTSDFDTISYDFKMELGTNYSARIEFNMGQASDLPVWIDNVRLEKLEVDPNAARDVLPNGNHIYNGRFDQGSDRMIYWDFETNGSADATTSVGSEIADRELDITIDNGGETLQSIILKQNKLNIQDQTSYILSFDASSSSDRTIDVQLKNEQSDLVYEKENEQIQLTNTMEAYSVVFDVNDENAEKGELQFWLGGEDDSDVTIDNVTLKVVTPPTVVDYKTVIEAENYSDMFGVQAENEGQTIGFIDQGDWLQYMIDVEEAGEYVISYLVATANSGSMTLLVEEGSAYTGQLPFGQEILEEDADGIYSMDVASTGGWNEWNFVRQTVELNEGVQTLQLYSPGVNHDVFIISSASDTEGEILVNGNLELGEAEWLNYVHNPDLGSIDIQDGQIDVSIVEESDQFWHIHLKQADLALKQGEKYLLSFDANTSLERDILVKVEAANFAPVGEGAEQIIKISPDNTSYEMSFTATDDMLGSLVVGLGGNIGDNGDNLDSHTITFDNFSIIEEWTLVWNDEFDGTEVDPNKWTFDIGNGEGGWGNNELEYYTDRPENAKVENGNLVITAKYEEDGYNGFDYTSAKLKTDELESWKYGKFEARIKLPTGQGLWPAFWMMPQNSEYGDWASSGEIDIMENWGSRPTEIGGAIHMGEDWPNNSSKHKNIFLPDGGVVTDWHTYGIEWEPGEIRWYVDGELYSTINNWYSKSLNQPLKNSFPAPFDKEFYMIMNLAVGGHFDGNPADNSIFDAEMLVDYVRVYELTGRPYMEVTSEPEVDMEPIPDEARKPLDDGNYVYNNNFDQNVDGEDSIEGVDGTSYWQFLHVDQFQGDGDVSIVEIDNRNYAKVDITQSGNQPFSIQLIQHLPVVKGHWYKLSFDAKTEDTRNISVKVGAGEDLEYIVYSPNETFSLTDEFNTYELLFQMPENTDINARIEFNLGLNDQDVWIGNVRFDEVEEPLLDFDAPHPPAGDGNLVYNGTFDQGYYDRLTYWQFATSNRADLNLSVGEETRELKVDVTDDGSNARDASVYQNGIELLEGETYELSFDARAKQGHDVNVELRNLDGSDIYFAETVSLTTDMEAYIFDFEMIEESNDLSQLAFYIGGQNTEVYFDNVKLIRTSIYDGVDLFPLKNGDFENGMDPWNPLIIDGGDGSFDINGNGEFQGNVNVAGDQPYSFLLIQSGLELKNGIDYIVSFNARATKNRDMLVTIEDSDYTRYFEDTVQLTSEMQTFSYEFTMEGNTIGDLKFSYGNLPGSDSAHEVIIDDVVLEVKNARQVASILENGTFDQGLTDWGNYFHNDAGAIGGVSVNDEQLVVDITNEGTDFWHAHVLQADLEFEEGQSYLLSFDAASTVDRKIQVKVENSGNQPVGANAEQIIDISSDMKTYEFPFVSNEENGALVLGFGGGIDGQSTIGAHEITLDNISIIEWGEYTPEPEPEPHELLNGSFDDGTSDWEFGERPEFQVIDGVMEINIGNLSGGPALWDLTLKQNNLALEQGKVYELSYDAYSTIERDILVKIEDSDYNPVGVGADRIEKITTENNKTYSFQFSMDYDLPSGNLVFGVGTELEAHTVYIDNITLSEVEIQNQSIGDELIQDGSFESNFEESWGSWTEVEGLAGYTVENTEELKVVINSLGNFPHSIQLLQEGLVFIEGNSYRVNFRAKADKERPINVNVGKPLAMNPWFNKYTDTVNETLSTEYRDYSFEFTMDQYSYNNGRIVIELGKINDELDFSGNVYFDDISITVVENPELNEDVQPLEIQAVEEGQEEVDQPVDDPTGDDPAGDDPTGDDPAGDDPTGDDPAGDDPTGDDPAGDDPAGDDPAGDDPAGDDPAGDDPAGDDPTGDDPAGDDPAGDDPTGDDPAGDDPTGDDPAGDDPAGDDPAGDDPSEEPQPAEEPSGE</sequence>
<feature type="domain" description="GH16" evidence="8">
    <location>
        <begin position="665"/>
        <end position="904"/>
    </location>
</feature>
<dbReference type="InterPro" id="IPR008979">
    <property type="entry name" value="Galactose-bd-like_sf"/>
</dbReference>
<dbReference type="InterPro" id="IPR013320">
    <property type="entry name" value="ConA-like_dom_sf"/>
</dbReference>
<dbReference type="InterPro" id="IPR003305">
    <property type="entry name" value="CenC_carb-bd"/>
</dbReference>
<evidence type="ECO:0000256" key="4">
    <source>
        <dbReference type="SAM" id="MobiDB-lite"/>
    </source>
</evidence>
<evidence type="ECO:0000256" key="3">
    <source>
        <dbReference type="ARBA" id="ARBA00022801"/>
    </source>
</evidence>
<feature type="chain" id="PRO_5046666362" evidence="5">
    <location>
        <begin position="29"/>
        <end position="2925"/>
    </location>
</feature>
<dbReference type="Pfam" id="PF02018">
    <property type="entry name" value="CBM_4_9"/>
    <property type="match status" value="8"/>
</dbReference>
<dbReference type="Pfam" id="PF03422">
    <property type="entry name" value="CBM_6"/>
    <property type="match status" value="1"/>
</dbReference>
<dbReference type="SUPFAM" id="SSF49785">
    <property type="entry name" value="Galactose-binding domain-like"/>
    <property type="match status" value="10"/>
</dbReference>
<dbReference type="InterPro" id="IPR000757">
    <property type="entry name" value="Beta-glucanase-like"/>
</dbReference>
<feature type="domain" description="SLH" evidence="7">
    <location>
        <begin position="26"/>
        <end position="84"/>
    </location>
</feature>
<dbReference type="InterPro" id="IPR050546">
    <property type="entry name" value="Glycosyl_Hydrlase_16"/>
</dbReference>
<proteinExistence type="inferred from homology"/>
<feature type="region of interest" description="Disordered" evidence="4">
    <location>
        <begin position="2789"/>
        <end position="2925"/>
    </location>
</feature>
<evidence type="ECO:0000256" key="5">
    <source>
        <dbReference type="SAM" id="SignalP"/>
    </source>
</evidence>
<dbReference type="SMART" id="SM00606">
    <property type="entry name" value="CBD_IV"/>
    <property type="match status" value="1"/>
</dbReference>
<dbReference type="Pfam" id="PF18316">
    <property type="entry name" value="S-l_SbsC_C"/>
    <property type="match status" value="1"/>
</dbReference>
<feature type="compositionally biased region" description="Acidic residues" evidence="4">
    <location>
        <begin position="2790"/>
        <end position="2925"/>
    </location>
</feature>
<dbReference type="InterPro" id="IPR005084">
    <property type="entry name" value="CBM6"/>
</dbReference>
<reference evidence="9 10" key="1">
    <citation type="submission" date="2023-08" db="EMBL/GenBank/DDBJ databases">
        <authorList>
            <person name="Park J.-S."/>
        </authorList>
    </citation>
    <scope>NUCLEOTIDE SEQUENCE [LARGE SCALE GENOMIC DNA]</scope>
    <source>
        <strain evidence="9 10">2205SS18-9</strain>
    </source>
</reference>
<dbReference type="CDD" id="cd08023">
    <property type="entry name" value="GH16_laminarinase_like"/>
    <property type="match status" value="2"/>
</dbReference>
<evidence type="ECO:0000256" key="1">
    <source>
        <dbReference type="ARBA" id="ARBA00006865"/>
    </source>
</evidence>
<evidence type="ECO:0000313" key="10">
    <source>
        <dbReference type="Proteomes" id="UP001231941"/>
    </source>
</evidence>
<keyword evidence="10" id="KW-1185">Reference proteome</keyword>
<feature type="domain" description="CBM6" evidence="6">
    <location>
        <begin position="1256"/>
        <end position="1391"/>
    </location>
</feature>
<feature type="domain" description="SLH" evidence="7">
    <location>
        <begin position="85"/>
        <end position="148"/>
    </location>
</feature>
<keyword evidence="2 5" id="KW-0732">Signal</keyword>
<evidence type="ECO:0000259" key="7">
    <source>
        <dbReference type="PROSITE" id="PS51272"/>
    </source>
</evidence>
<feature type="compositionally biased region" description="Acidic residues" evidence="4">
    <location>
        <begin position="390"/>
        <end position="402"/>
    </location>
</feature>
<feature type="region of interest" description="Disordered" evidence="4">
    <location>
        <begin position="382"/>
        <end position="424"/>
    </location>
</feature>
<dbReference type="Gene3D" id="2.60.120.260">
    <property type="entry name" value="Galactose-binding domain-like"/>
    <property type="match status" value="10"/>
</dbReference>
<evidence type="ECO:0000259" key="6">
    <source>
        <dbReference type="PROSITE" id="PS51175"/>
    </source>
</evidence>
<dbReference type="Proteomes" id="UP001231941">
    <property type="component" value="Unassembled WGS sequence"/>
</dbReference>
<protein>
    <submittedName>
        <fullName evidence="9">Carbohydrate binding domain-containing protein</fullName>
    </submittedName>
</protein>
<dbReference type="Pfam" id="PF00722">
    <property type="entry name" value="Glyco_hydro_16"/>
    <property type="match status" value="2"/>
</dbReference>
<evidence type="ECO:0000256" key="2">
    <source>
        <dbReference type="ARBA" id="ARBA00022729"/>
    </source>
</evidence>
<dbReference type="PANTHER" id="PTHR10963">
    <property type="entry name" value="GLYCOSYL HYDROLASE-RELATED"/>
    <property type="match status" value="1"/>
</dbReference>
<feature type="region of interest" description="Disordered" evidence="4">
    <location>
        <begin position="906"/>
        <end position="930"/>
    </location>
</feature>
<dbReference type="InterPro" id="IPR006584">
    <property type="entry name" value="Cellulose-bd_IV"/>
</dbReference>
<evidence type="ECO:0000259" key="8">
    <source>
        <dbReference type="PROSITE" id="PS51762"/>
    </source>
</evidence>
<dbReference type="PROSITE" id="PS51175">
    <property type="entry name" value="CBM6"/>
    <property type="match status" value="1"/>
</dbReference>
<dbReference type="EMBL" id="JAVAMP010000006">
    <property type="protein sequence ID" value="MDP5275153.1"/>
    <property type="molecule type" value="Genomic_DNA"/>
</dbReference>
<dbReference type="SUPFAM" id="SSF49899">
    <property type="entry name" value="Concanavalin A-like lectins/glucanases"/>
    <property type="match status" value="2"/>
</dbReference>
<keyword evidence="3" id="KW-0378">Hydrolase</keyword>
<dbReference type="Gene3D" id="2.60.120.200">
    <property type="match status" value="2"/>
</dbReference>
<dbReference type="PROSITE" id="PS51272">
    <property type="entry name" value="SLH"/>
    <property type="match status" value="3"/>
</dbReference>
<dbReference type="PANTHER" id="PTHR10963:SF55">
    <property type="entry name" value="GLYCOSIDE HYDROLASE FAMILY 16 PROTEIN"/>
    <property type="match status" value="1"/>
</dbReference>